<evidence type="ECO:0000313" key="3">
    <source>
        <dbReference type="Proteomes" id="UP000183385"/>
    </source>
</evidence>
<dbReference type="SUPFAM" id="SSF69118">
    <property type="entry name" value="AhpD-like"/>
    <property type="match status" value="1"/>
</dbReference>
<name>A0AAQ1HN54_9PSED</name>
<keyword evidence="3" id="KW-1185">Reference proteome</keyword>
<gene>
    <name evidence="2" type="ORF">SAMN05216577_11349</name>
</gene>
<dbReference type="EMBL" id="FOLS01000013">
    <property type="protein sequence ID" value="SFC94476.1"/>
    <property type="molecule type" value="Genomic_DNA"/>
</dbReference>
<dbReference type="PANTHER" id="PTHR34846">
    <property type="entry name" value="4-CARBOXYMUCONOLACTONE DECARBOXYLASE FAMILY PROTEIN (AFU_ORTHOLOGUE AFUA_6G11590)"/>
    <property type="match status" value="1"/>
</dbReference>
<evidence type="ECO:0000259" key="1">
    <source>
        <dbReference type="Pfam" id="PF02627"/>
    </source>
</evidence>
<reference evidence="2 3" key="1">
    <citation type="submission" date="2016-10" db="EMBL/GenBank/DDBJ databases">
        <authorList>
            <person name="Varghese N."/>
            <person name="Submissions S."/>
        </authorList>
    </citation>
    <scope>NUCLEOTIDE SEQUENCE [LARGE SCALE GENOMIC DNA]</scope>
    <source>
        <strain evidence="2 3">LMG 18378</strain>
    </source>
</reference>
<comment type="caution">
    <text evidence="2">The sequence shown here is derived from an EMBL/GenBank/DDBJ whole genome shotgun (WGS) entry which is preliminary data.</text>
</comment>
<dbReference type="InterPro" id="IPR003779">
    <property type="entry name" value="CMD-like"/>
</dbReference>
<organism evidence="2 3">
    <name type="scientific">Pseudomonas citronellolis</name>
    <dbReference type="NCBI Taxonomy" id="53408"/>
    <lineage>
        <taxon>Bacteria</taxon>
        <taxon>Pseudomonadati</taxon>
        <taxon>Pseudomonadota</taxon>
        <taxon>Gammaproteobacteria</taxon>
        <taxon>Pseudomonadales</taxon>
        <taxon>Pseudomonadaceae</taxon>
        <taxon>Pseudomonas</taxon>
    </lineage>
</organism>
<dbReference type="AlphaFoldDB" id="A0AAQ1HN54"/>
<dbReference type="GO" id="GO:0051920">
    <property type="term" value="F:peroxiredoxin activity"/>
    <property type="evidence" value="ECO:0007669"/>
    <property type="project" value="InterPro"/>
</dbReference>
<dbReference type="Gene3D" id="1.20.1290.10">
    <property type="entry name" value="AhpD-like"/>
    <property type="match status" value="1"/>
</dbReference>
<evidence type="ECO:0000313" key="2">
    <source>
        <dbReference type="EMBL" id="SFC94476.1"/>
    </source>
</evidence>
<dbReference type="Pfam" id="PF02627">
    <property type="entry name" value="CMD"/>
    <property type="match status" value="1"/>
</dbReference>
<feature type="domain" description="Carboxymuconolactone decarboxylase-like" evidence="1">
    <location>
        <begin position="43"/>
        <end position="125"/>
    </location>
</feature>
<dbReference type="InterPro" id="IPR029032">
    <property type="entry name" value="AhpD-like"/>
</dbReference>
<accession>A0AAQ1HN54</accession>
<proteinExistence type="predicted"/>
<dbReference type="Proteomes" id="UP000183385">
    <property type="component" value="Unassembled WGS sequence"/>
</dbReference>
<dbReference type="RefSeq" id="WP_074980637.1">
    <property type="nucleotide sequence ID" value="NZ_FOLS01000013.1"/>
</dbReference>
<dbReference type="PANTHER" id="PTHR34846:SF11">
    <property type="entry name" value="4-CARBOXYMUCONOLACTONE DECARBOXYLASE FAMILY PROTEIN (AFU_ORTHOLOGUE AFUA_6G11590)"/>
    <property type="match status" value="1"/>
</dbReference>
<sequence>MPGIPYKPSDAAGPPDVLAPILERRGGTLLNIDRMLLHSVPFTQGWGALLGKVRNELGLPEKLRELALCAVCGLCGAEYEMHHHGPLFLKAGGTPAQFNALRDLKSAIGHEALFTPLERAVLRLALDMTRQGRAPAGLLAQLRGELGDTRLVELVGVIATYNMVARFVVTLGVEVESVAARA</sequence>
<protein>
    <submittedName>
        <fullName evidence="2">Carboxymuconolactone decarboxylase family protein</fullName>
    </submittedName>
</protein>